<feature type="region of interest" description="Disordered" evidence="1">
    <location>
        <begin position="244"/>
        <end position="267"/>
    </location>
</feature>
<protein>
    <submittedName>
        <fullName evidence="2">Uncharacterized protein</fullName>
    </submittedName>
</protein>
<feature type="compositionally biased region" description="Pro residues" evidence="1">
    <location>
        <begin position="323"/>
        <end position="332"/>
    </location>
</feature>
<evidence type="ECO:0000313" key="2">
    <source>
        <dbReference type="EMBL" id="TFK89249.1"/>
    </source>
</evidence>
<dbReference type="InParanoid" id="A0A5C3PK13"/>
<proteinExistence type="predicted"/>
<organism evidence="2 3">
    <name type="scientific">Polyporus arcularius HHB13444</name>
    <dbReference type="NCBI Taxonomy" id="1314778"/>
    <lineage>
        <taxon>Eukaryota</taxon>
        <taxon>Fungi</taxon>
        <taxon>Dikarya</taxon>
        <taxon>Basidiomycota</taxon>
        <taxon>Agaricomycotina</taxon>
        <taxon>Agaricomycetes</taxon>
        <taxon>Polyporales</taxon>
        <taxon>Polyporaceae</taxon>
        <taxon>Polyporus</taxon>
    </lineage>
</organism>
<dbReference type="AlphaFoldDB" id="A0A5C3PK13"/>
<sequence length="865" mass="93342">MDGHTALRNVPIYSTMIVSTRAEETESYEHPLSEDGKHRELPEQGRKGVNRPAPINLDCWPAFRDNDEDTEVVFAVYNAILPRQTPRDLHWSLAWAIRGTDPAAWRQIHVIEEKVEPKGGTWDSRYVYWGPLTKSSGPTDDVAKKFSLGAFSLKQRKRIEALADQTLVMVPDGTWNCQDWLLDLFERMVAAGLISGGKRDEVLAAAGYESVFANNRILPNLKRRSRPTNKSDVVSPAKAKPLHILPNVAEEDECPSRPSCSSTSSLPITNNYQPSRYFGSSATLGARPVHDKRDSRRVVLTGVEGLTFDDFFPPSSAPRARTPSPPPRPITPPRSAASSPASECSLDDINLRFSGLGISLNFPSPPSPATPISTPSRRREQSPTPSVASSDASTASPKTPCSTPPTSEDESSPCKSNLMRAPTFKSQRASILFMQSMPDLADPTRKASITSLVDEDISEDVDYIAQEIGDIVTLSTPLPPPSPLAQSSLFSDARARPDSVPPPPRRGRSSKTPPALPRISIQDSSARGPSAQLDPTFPLKRRSYLVPTRPPPPPPMQCSPGLSAMEQATEDLLAELANAALGAGLLGQELTVPYDAWSSAGSVPPSPSSHFIVSTPVSAISGLRPLPRSSIPMDINDFPEESPIELLLPRRDQWPSTPQSISVYSQMSDSAPASPLSSFDFDFDVTLYRGDSHCNSHSQSQSYPSAQLMPESPAPSPIRRSPSTLSVTADPERTLRSRWSTSTLGSLAESHSHSWLPRFTLSPSKKAKSKAAAAAMHSHSSSSASSTSPTSALQRKNAVKGAHAAKRSMDSDRGLSRRDSRSSRVSVSSASDSGDSASTTSSGLRRKPIPMALLGVSGGQVSMSM</sequence>
<feature type="region of interest" description="Disordered" evidence="1">
    <location>
        <begin position="476"/>
        <end position="536"/>
    </location>
</feature>
<accession>A0A5C3PK13</accession>
<feature type="compositionally biased region" description="Low complexity" evidence="1">
    <location>
        <begin position="313"/>
        <end position="322"/>
    </location>
</feature>
<dbReference type="EMBL" id="ML211082">
    <property type="protein sequence ID" value="TFK89249.1"/>
    <property type="molecule type" value="Genomic_DNA"/>
</dbReference>
<feature type="region of interest" description="Disordered" evidence="1">
    <location>
        <begin position="694"/>
        <end position="738"/>
    </location>
</feature>
<feature type="compositionally biased region" description="Basic and acidic residues" evidence="1">
    <location>
        <begin position="24"/>
        <end position="46"/>
    </location>
</feature>
<feature type="compositionally biased region" description="Basic and acidic residues" evidence="1">
    <location>
        <begin position="807"/>
        <end position="822"/>
    </location>
</feature>
<evidence type="ECO:0000313" key="3">
    <source>
        <dbReference type="Proteomes" id="UP000308197"/>
    </source>
</evidence>
<feature type="compositionally biased region" description="Low complexity" evidence="1">
    <location>
        <begin position="333"/>
        <end position="342"/>
    </location>
</feature>
<dbReference type="Proteomes" id="UP000308197">
    <property type="component" value="Unassembled WGS sequence"/>
</dbReference>
<feature type="compositionally biased region" description="Low complexity" evidence="1">
    <location>
        <begin position="823"/>
        <end position="843"/>
    </location>
</feature>
<gene>
    <name evidence="2" type="ORF">K466DRAFT_597945</name>
</gene>
<name>A0A5C3PK13_9APHY</name>
<feature type="region of interest" description="Disordered" evidence="1">
    <location>
        <begin position="767"/>
        <end position="865"/>
    </location>
</feature>
<feature type="compositionally biased region" description="Low complexity" evidence="1">
    <location>
        <begin position="770"/>
        <end position="792"/>
    </location>
</feature>
<feature type="compositionally biased region" description="Low complexity" evidence="1">
    <location>
        <begin position="393"/>
        <end position="406"/>
    </location>
</feature>
<feature type="compositionally biased region" description="Low complexity" evidence="1">
    <location>
        <begin position="256"/>
        <end position="265"/>
    </location>
</feature>
<reference evidence="2 3" key="1">
    <citation type="journal article" date="2019" name="Nat. Ecol. Evol.">
        <title>Megaphylogeny resolves global patterns of mushroom evolution.</title>
        <authorList>
            <person name="Varga T."/>
            <person name="Krizsan K."/>
            <person name="Foldi C."/>
            <person name="Dima B."/>
            <person name="Sanchez-Garcia M."/>
            <person name="Sanchez-Ramirez S."/>
            <person name="Szollosi G.J."/>
            <person name="Szarkandi J.G."/>
            <person name="Papp V."/>
            <person name="Albert L."/>
            <person name="Andreopoulos W."/>
            <person name="Angelini C."/>
            <person name="Antonin V."/>
            <person name="Barry K.W."/>
            <person name="Bougher N.L."/>
            <person name="Buchanan P."/>
            <person name="Buyck B."/>
            <person name="Bense V."/>
            <person name="Catcheside P."/>
            <person name="Chovatia M."/>
            <person name="Cooper J."/>
            <person name="Damon W."/>
            <person name="Desjardin D."/>
            <person name="Finy P."/>
            <person name="Geml J."/>
            <person name="Haridas S."/>
            <person name="Hughes K."/>
            <person name="Justo A."/>
            <person name="Karasinski D."/>
            <person name="Kautmanova I."/>
            <person name="Kiss B."/>
            <person name="Kocsube S."/>
            <person name="Kotiranta H."/>
            <person name="LaButti K.M."/>
            <person name="Lechner B.E."/>
            <person name="Liimatainen K."/>
            <person name="Lipzen A."/>
            <person name="Lukacs Z."/>
            <person name="Mihaltcheva S."/>
            <person name="Morgado L.N."/>
            <person name="Niskanen T."/>
            <person name="Noordeloos M.E."/>
            <person name="Ohm R.A."/>
            <person name="Ortiz-Santana B."/>
            <person name="Ovrebo C."/>
            <person name="Racz N."/>
            <person name="Riley R."/>
            <person name="Savchenko A."/>
            <person name="Shiryaev A."/>
            <person name="Soop K."/>
            <person name="Spirin V."/>
            <person name="Szebenyi C."/>
            <person name="Tomsovsky M."/>
            <person name="Tulloss R.E."/>
            <person name="Uehling J."/>
            <person name="Grigoriev I.V."/>
            <person name="Vagvolgyi C."/>
            <person name="Papp T."/>
            <person name="Martin F.M."/>
            <person name="Miettinen O."/>
            <person name="Hibbett D.S."/>
            <person name="Nagy L.G."/>
        </authorList>
    </citation>
    <scope>NUCLEOTIDE SEQUENCE [LARGE SCALE GENOMIC DNA]</scope>
    <source>
        <strain evidence="2 3">HHB13444</strain>
    </source>
</reference>
<feature type="compositionally biased region" description="Polar residues" evidence="1">
    <location>
        <begin position="382"/>
        <end position="392"/>
    </location>
</feature>
<feature type="region of interest" description="Disordered" evidence="1">
    <location>
        <begin position="309"/>
        <end position="343"/>
    </location>
</feature>
<keyword evidence="3" id="KW-1185">Reference proteome</keyword>
<feature type="region of interest" description="Disordered" evidence="1">
    <location>
        <begin position="24"/>
        <end position="50"/>
    </location>
</feature>
<feature type="region of interest" description="Disordered" evidence="1">
    <location>
        <begin position="359"/>
        <end position="418"/>
    </location>
</feature>
<evidence type="ECO:0000256" key="1">
    <source>
        <dbReference type="SAM" id="MobiDB-lite"/>
    </source>
</evidence>
<feature type="compositionally biased region" description="Polar residues" evidence="1">
    <location>
        <begin position="694"/>
        <end position="705"/>
    </location>
</feature>